<feature type="compositionally biased region" description="Polar residues" evidence="9">
    <location>
        <begin position="507"/>
        <end position="521"/>
    </location>
</feature>
<dbReference type="Gene3D" id="1.20.1070.10">
    <property type="entry name" value="Rhodopsin 7-helix transmembrane proteins"/>
    <property type="match status" value="2"/>
</dbReference>
<feature type="domain" description="G-protein coupled receptors family 1 profile" evidence="11">
    <location>
        <begin position="265"/>
        <end position="382"/>
    </location>
</feature>
<dbReference type="EMBL" id="BLXT01003783">
    <property type="protein sequence ID" value="GFO06716.1"/>
    <property type="molecule type" value="Genomic_DNA"/>
</dbReference>
<feature type="region of interest" description="Disordered" evidence="9">
    <location>
        <begin position="1189"/>
        <end position="1212"/>
    </location>
</feature>
<feature type="compositionally biased region" description="Pro residues" evidence="9">
    <location>
        <begin position="72"/>
        <end position="89"/>
    </location>
</feature>
<dbReference type="PANTHER" id="PTHR45695">
    <property type="entry name" value="LEUCOKININ RECEPTOR-RELATED"/>
    <property type="match status" value="1"/>
</dbReference>
<feature type="region of interest" description="Disordered" evidence="9">
    <location>
        <begin position="600"/>
        <end position="619"/>
    </location>
</feature>
<keyword evidence="6 8" id="KW-0675">Receptor</keyword>
<feature type="transmembrane region" description="Helical" evidence="10">
    <location>
        <begin position="1321"/>
        <end position="1340"/>
    </location>
</feature>
<dbReference type="Pfam" id="PF00001">
    <property type="entry name" value="7tm_1"/>
    <property type="match status" value="1"/>
</dbReference>
<evidence type="ECO:0000259" key="11">
    <source>
        <dbReference type="PROSITE" id="PS50262"/>
    </source>
</evidence>
<comment type="subcellular location">
    <subcellularLocation>
        <location evidence="1">Membrane</location>
        <topology evidence="1">Multi-pass membrane protein</topology>
    </subcellularLocation>
</comment>
<feature type="transmembrane region" description="Helical" evidence="10">
    <location>
        <begin position="563"/>
        <end position="586"/>
    </location>
</feature>
<reference evidence="12 13" key="1">
    <citation type="journal article" date="2021" name="Elife">
        <title>Chloroplast acquisition without the gene transfer in kleptoplastic sea slugs, Plakobranchus ocellatus.</title>
        <authorList>
            <person name="Maeda T."/>
            <person name="Takahashi S."/>
            <person name="Yoshida T."/>
            <person name="Shimamura S."/>
            <person name="Takaki Y."/>
            <person name="Nagai Y."/>
            <person name="Toyoda A."/>
            <person name="Suzuki Y."/>
            <person name="Arimoto A."/>
            <person name="Ishii H."/>
            <person name="Satoh N."/>
            <person name="Nishiyama T."/>
            <person name="Hasebe M."/>
            <person name="Maruyama T."/>
            <person name="Minagawa J."/>
            <person name="Obokata J."/>
            <person name="Shigenobu S."/>
        </authorList>
    </citation>
    <scope>NUCLEOTIDE SEQUENCE [LARGE SCALE GENOMIC DNA]</scope>
</reference>
<feature type="transmembrane region" description="Helical" evidence="10">
    <location>
        <begin position="321"/>
        <end position="343"/>
    </location>
</feature>
<feature type="transmembrane region" description="Helical" evidence="10">
    <location>
        <begin position="1293"/>
        <end position="1315"/>
    </location>
</feature>
<dbReference type="Proteomes" id="UP000735302">
    <property type="component" value="Unassembled WGS sequence"/>
</dbReference>
<evidence type="ECO:0000313" key="13">
    <source>
        <dbReference type="Proteomes" id="UP000735302"/>
    </source>
</evidence>
<evidence type="ECO:0000256" key="4">
    <source>
        <dbReference type="ARBA" id="ARBA00023040"/>
    </source>
</evidence>
<dbReference type="InterPro" id="IPR017452">
    <property type="entry name" value="GPCR_Rhodpsn_7TM"/>
</dbReference>
<feature type="region of interest" description="Disordered" evidence="9">
    <location>
        <begin position="507"/>
        <end position="534"/>
    </location>
</feature>
<accession>A0AAV4A670</accession>
<evidence type="ECO:0000256" key="1">
    <source>
        <dbReference type="ARBA" id="ARBA00004141"/>
    </source>
</evidence>
<dbReference type="GO" id="GO:0004930">
    <property type="term" value="F:G protein-coupled receptor activity"/>
    <property type="evidence" value="ECO:0007669"/>
    <property type="project" value="UniProtKB-KW"/>
</dbReference>
<feature type="region of interest" description="Disordered" evidence="9">
    <location>
        <begin position="1234"/>
        <end position="1277"/>
    </location>
</feature>
<evidence type="ECO:0000256" key="10">
    <source>
        <dbReference type="SAM" id="Phobius"/>
    </source>
</evidence>
<evidence type="ECO:0000256" key="2">
    <source>
        <dbReference type="ARBA" id="ARBA00022692"/>
    </source>
</evidence>
<feature type="compositionally biased region" description="Low complexity" evidence="9">
    <location>
        <begin position="601"/>
        <end position="617"/>
    </location>
</feature>
<keyword evidence="2 8" id="KW-0812">Transmembrane</keyword>
<feature type="transmembrane region" description="Helical" evidence="10">
    <location>
        <begin position="364"/>
        <end position="387"/>
    </location>
</feature>
<keyword evidence="5 10" id="KW-0472">Membrane</keyword>
<dbReference type="CDD" id="cd00637">
    <property type="entry name" value="7tm_classA_rhodopsin-like"/>
    <property type="match status" value="2"/>
</dbReference>
<sequence>MASAEVYFTDQITGNVGPPVNKKYYNWLRDVFHDPPYILDLYKLLTERARDRSAGIGRSSQGGHGRSRLGPISPPRPTPPPTDVHPPPQSSSWIYYPRGDGNHDTGSISEWLSQSSAGGNTSPVCDNSTLLASVFQNSTSALQTLARNISGTSGCATKWLVDLAQNSSALGIADDPGVQGAGPEEAIPGDPRAWPDDYFYGGNFTFYDYDYDANGEYSIYRFSLLPGWPKSQLEQIYKIIREAQWTSNIILTVLLAIIFILGISGNLLVLAVFARSRVRQASAVFIMALAGTDLIICSAVLPGVLLKEWAVPFRYDAACKIWEWLRCTTIPLSALILVAVAVDRYVLIGRATVSKPLTNRAAKVIILLAVLASAGMAMPPSLAVGVYQRSNAGRNADTTAHDDVSLSTTQGYLTADPIKHHQAAAPTVVTLAQTGTGINLNLSTPALSFLFPGSVSSLASKPLASSTNPYSNQPLNSVSPAYSITPIFSTSFLATPLSELLSSTSPQSVVQGTSSTKHSLPSTSIYDTTTSSTSPQLETSPAEFYLGLCWQNGLLVSEATSEYYWQAIAVLFLLVLILVLVLYGLVFRAVLQQSRRWGRVSSTPSAPAEISPSSAKSLQKGAKTGDTCVKAHCPSGGENSGAILVHDETHVESHCSQAAVLKACSIWSQRIRQKNKRVQSNDAFSLFDSTCVFSKQSKTVNASTSLTKLSPALSNTDAEEITKDFSQASSNQVVNTLSADRRKVRNMEIPQTVPLSVIQDAKLISEDGEFTRRVCGKERNVKPAEGINTTRIFVCGAGTDRNRDKKNHDNQHIDDDVTSLDDGHYNNITSQGRWASSAPQLPGQIVLQATSIFCLGTCTVGRTKHYQSFSGNPDQLQTLGPQYPTNTDSEPSTVSTGTKTTCIARKGEKPYKRPGWVKRQLVKALQHTTSHHQEQRKFHQTAVIKLNRRQRAKVRMLQEEQNTWTSEDSSCTRGRSRTAWDILEAGGEDGSMCNHLDMKSAPNDKNYEEKHEIRMSPIPQNYRENFHGPGKQIVQDSQEQNEKEEVFNAGPFSYKGKELQNEINSNAKVSPEGNFSAGIFASLYDLQSDLPKISIHDGKSYKILHQFNDTEDHPELSSYCFSLPNTPQAISHVENEKRLKHTFVNASDQNTIPNCKALKSQLQNEANPAHKASYPKEEHVQQTSAVINAQEEEKSENSCDYNQLTGERPLTRELQRHHINSRTTDIMKQVEDQTLQNPSDQETQLSPSQRLNQHKDHQSLTPSDCDNTCNSQKKPAEAHSRRYITAQIKTAKVLVLVTAVYLISFAPCLLMTLDLVPPHRVIFYAYFVHSAANPLIYSFINQAFRKQLASLFKGKKHIRH</sequence>
<dbReference type="InterPro" id="IPR000276">
    <property type="entry name" value="GPCR_Rhodpsn"/>
</dbReference>
<evidence type="ECO:0000256" key="6">
    <source>
        <dbReference type="ARBA" id="ARBA00023170"/>
    </source>
</evidence>
<feature type="region of interest" description="Disordered" evidence="9">
    <location>
        <begin position="53"/>
        <end position="99"/>
    </location>
</feature>
<keyword evidence="13" id="KW-1185">Reference proteome</keyword>
<keyword evidence="7 8" id="KW-0807">Transducer</keyword>
<feature type="compositionally biased region" description="Low complexity" evidence="9">
    <location>
        <begin position="522"/>
        <end position="534"/>
    </location>
</feature>
<evidence type="ECO:0000256" key="9">
    <source>
        <dbReference type="SAM" id="MobiDB-lite"/>
    </source>
</evidence>
<feature type="transmembrane region" description="Helical" evidence="10">
    <location>
        <begin position="281"/>
        <end position="301"/>
    </location>
</feature>
<feature type="compositionally biased region" description="Polar residues" evidence="9">
    <location>
        <begin position="1259"/>
        <end position="1273"/>
    </location>
</feature>
<dbReference type="PANTHER" id="PTHR45695:SF15">
    <property type="entry name" value="OPSIN RH2"/>
    <property type="match status" value="1"/>
</dbReference>
<dbReference type="PROSITE" id="PS50262">
    <property type="entry name" value="G_PROTEIN_RECEP_F1_2"/>
    <property type="match status" value="1"/>
</dbReference>
<evidence type="ECO:0000256" key="8">
    <source>
        <dbReference type="RuleBase" id="RU000688"/>
    </source>
</evidence>
<feature type="transmembrane region" description="Helical" evidence="10">
    <location>
        <begin position="249"/>
        <end position="274"/>
    </location>
</feature>
<evidence type="ECO:0000313" key="12">
    <source>
        <dbReference type="EMBL" id="GFO06716.1"/>
    </source>
</evidence>
<proteinExistence type="inferred from homology"/>
<name>A0AAV4A670_9GAST</name>
<evidence type="ECO:0000256" key="3">
    <source>
        <dbReference type="ARBA" id="ARBA00022989"/>
    </source>
</evidence>
<dbReference type="GO" id="GO:0005886">
    <property type="term" value="C:plasma membrane"/>
    <property type="evidence" value="ECO:0007669"/>
    <property type="project" value="TreeGrafter"/>
</dbReference>
<keyword evidence="4 8" id="KW-0297">G-protein coupled receptor</keyword>
<protein>
    <submittedName>
        <fullName evidence="12">Orexin receptor type 2-like</fullName>
    </submittedName>
</protein>
<organism evidence="12 13">
    <name type="scientific">Plakobranchus ocellatus</name>
    <dbReference type="NCBI Taxonomy" id="259542"/>
    <lineage>
        <taxon>Eukaryota</taxon>
        <taxon>Metazoa</taxon>
        <taxon>Spiralia</taxon>
        <taxon>Lophotrochozoa</taxon>
        <taxon>Mollusca</taxon>
        <taxon>Gastropoda</taxon>
        <taxon>Heterobranchia</taxon>
        <taxon>Euthyneura</taxon>
        <taxon>Panpulmonata</taxon>
        <taxon>Sacoglossa</taxon>
        <taxon>Placobranchoidea</taxon>
        <taxon>Plakobranchidae</taxon>
        <taxon>Plakobranchus</taxon>
    </lineage>
</organism>
<dbReference type="SUPFAM" id="SSF81321">
    <property type="entry name" value="Family A G protein-coupled receptor-like"/>
    <property type="match status" value="2"/>
</dbReference>
<gene>
    <name evidence="12" type="ORF">PoB_003322100</name>
</gene>
<comment type="similarity">
    <text evidence="8">Belongs to the G-protein coupled receptor 1 family.</text>
</comment>
<dbReference type="PRINTS" id="PR00237">
    <property type="entry name" value="GPCRRHODOPSN"/>
</dbReference>
<dbReference type="PROSITE" id="PS00237">
    <property type="entry name" value="G_PROTEIN_RECEP_F1_1"/>
    <property type="match status" value="1"/>
</dbReference>
<keyword evidence="3 10" id="KW-1133">Transmembrane helix</keyword>
<evidence type="ECO:0000256" key="5">
    <source>
        <dbReference type="ARBA" id="ARBA00023136"/>
    </source>
</evidence>
<comment type="caution">
    <text evidence="12">The sequence shown here is derived from an EMBL/GenBank/DDBJ whole genome shotgun (WGS) entry which is preliminary data.</text>
</comment>
<evidence type="ECO:0000256" key="7">
    <source>
        <dbReference type="ARBA" id="ARBA00023224"/>
    </source>
</evidence>
<feature type="compositionally biased region" description="Polar residues" evidence="9">
    <location>
        <begin position="1234"/>
        <end position="1251"/>
    </location>
</feature>